<dbReference type="EMBL" id="JARKIB010000024">
    <property type="protein sequence ID" value="KAJ7766134.1"/>
    <property type="molecule type" value="Genomic_DNA"/>
</dbReference>
<organism evidence="1 2">
    <name type="scientific">Mycena metata</name>
    <dbReference type="NCBI Taxonomy" id="1033252"/>
    <lineage>
        <taxon>Eukaryota</taxon>
        <taxon>Fungi</taxon>
        <taxon>Dikarya</taxon>
        <taxon>Basidiomycota</taxon>
        <taxon>Agaricomycotina</taxon>
        <taxon>Agaricomycetes</taxon>
        <taxon>Agaricomycetidae</taxon>
        <taxon>Agaricales</taxon>
        <taxon>Marasmiineae</taxon>
        <taxon>Mycenaceae</taxon>
        <taxon>Mycena</taxon>
    </lineage>
</organism>
<name>A0AAD7JJG1_9AGAR</name>
<protein>
    <submittedName>
        <fullName evidence="1">Uncharacterized protein</fullName>
    </submittedName>
</protein>
<keyword evidence="2" id="KW-1185">Reference proteome</keyword>
<gene>
    <name evidence="1" type="ORF">B0H16DRAFT_1717361</name>
</gene>
<comment type="caution">
    <text evidence="1">The sequence shown here is derived from an EMBL/GenBank/DDBJ whole genome shotgun (WGS) entry which is preliminary data.</text>
</comment>
<evidence type="ECO:0000313" key="1">
    <source>
        <dbReference type="EMBL" id="KAJ7766134.1"/>
    </source>
</evidence>
<evidence type="ECO:0000313" key="2">
    <source>
        <dbReference type="Proteomes" id="UP001215598"/>
    </source>
</evidence>
<sequence>MVNLNLTALAVAATTFSITDFQKFAVVAPTTSLADYNPVIASGSTSAQWIFATTTTAGVFNIQSAEAPTLLLSWPPGTAGTAPGGIPYTQATIRTLGLGLEVQTVNPAFDTVQFVIDVPNAYALTSWPAENGAAAPLTWEVDTGRREQIFTLVSS</sequence>
<accession>A0AAD7JJG1</accession>
<dbReference type="Proteomes" id="UP001215598">
    <property type="component" value="Unassembled WGS sequence"/>
</dbReference>
<proteinExistence type="predicted"/>
<reference evidence="1" key="1">
    <citation type="submission" date="2023-03" db="EMBL/GenBank/DDBJ databases">
        <title>Massive genome expansion in bonnet fungi (Mycena s.s.) driven by repeated elements and novel gene families across ecological guilds.</title>
        <authorList>
            <consortium name="Lawrence Berkeley National Laboratory"/>
            <person name="Harder C.B."/>
            <person name="Miyauchi S."/>
            <person name="Viragh M."/>
            <person name="Kuo A."/>
            <person name="Thoen E."/>
            <person name="Andreopoulos B."/>
            <person name="Lu D."/>
            <person name="Skrede I."/>
            <person name="Drula E."/>
            <person name="Henrissat B."/>
            <person name="Morin E."/>
            <person name="Kohler A."/>
            <person name="Barry K."/>
            <person name="LaButti K."/>
            <person name="Morin E."/>
            <person name="Salamov A."/>
            <person name="Lipzen A."/>
            <person name="Mereny Z."/>
            <person name="Hegedus B."/>
            <person name="Baldrian P."/>
            <person name="Stursova M."/>
            <person name="Weitz H."/>
            <person name="Taylor A."/>
            <person name="Grigoriev I.V."/>
            <person name="Nagy L.G."/>
            <person name="Martin F."/>
            <person name="Kauserud H."/>
        </authorList>
    </citation>
    <scope>NUCLEOTIDE SEQUENCE</scope>
    <source>
        <strain evidence="1">CBHHK182m</strain>
    </source>
</reference>
<dbReference type="AlphaFoldDB" id="A0AAD7JJG1"/>